<sequence>MTEGPPPDCPESGDDGFHAYAVSEYESYPEAVVRGVGIAADSDPLGMEPLAHAVDPDAIEDAFDRRRGRTPNRLAFTFEGHRVVVTPEWVYVRPEE</sequence>
<gene>
    <name evidence="2" type="ORF">HUG12_05835</name>
</gene>
<accession>A0A7D5QAA5</accession>
<dbReference type="EMBL" id="CP058579">
    <property type="protein sequence ID" value="QLG61279.1"/>
    <property type="molecule type" value="Genomic_DNA"/>
</dbReference>
<evidence type="ECO:0000313" key="3">
    <source>
        <dbReference type="Proteomes" id="UP000509626"/>
    </source>
</evidence>
<name>A0A7D5QAA5_9EURY</name>
<organism evidence="2 3">
    <name type="scientific">Halorarum salinum</name>
    <dbReference type="NCBI Taxonomy" id="2743089"/>
    <lineage>
        <taxon>Archaea</taxon>
        <taxon>Methanobacteriati</taxon>
        <taxon>Methanobacteriota</taxon>
        <taxon>Stenosarchaea group</taxon>
        <taxon>Halobacteria</taxon>
        <taxon>Halobacteriales</taxon>
        <taxon>Haloferacaceae</taxon>
        <taxon>Halorarum</taxon>
    </lineage>
</organism>
<proteinExistence type="predicted"/>
<evidence type="ECO:0000313" key="2">
    <source>
        <dbReference type="EMBL" id="QLG61279.1"/>
    </source>
</evidence>
<dbReference type="AlphaFoldDB" id="A0A7D5QAA5"/>
<keyword evidence="3" id="KW-1185">Reference proteome</keyword>
<dbReference type="Pfam" id="PF18545">
    <property type="entry name" value="HalOD1"/>
    <property type="match status" value="1"/>
</dbReference>
<dbReference type="RefSeq" id="WP_179267864.1">
    <property type="nucleotide sequence ID" value="NZ_CP058579.1"/>
</dbReference>
<dbReference type="OrthoDB" id="221929at2157"/>
<dbReference type="InterPro" id="IPR040624">
    <property type="entry name" value="HalOD1"/>
</dbReference>
<reference evidence="2 3" key="1">
    <citation type="submission" date="2020-06" db="EMBL/GenBank/DDBJ databases">
        <title>NJ-3-1, isolated from saline soil.</title>
        <authorList>
            <person name="Cui H.L."/>
            <person name="Shi X."/>
        </authorList>
    </citation>
    <scope>NUCLEOTIDE SEQUENCE [LARGE SCALE GENOMIC DNA]</scope>
    <source>
        <strain evidence="2 3">NJ-3-1</strain>
    </source>
</reference>
<protein>
    <recommendedName>
        <fullName evidence="1">Halobacterial output domain-containing protein</fullName>
    </recommendedName>
</protein>
<dbReference type="KEGG" id="halu:HUG12_05835"/>
<feature type="domain" description="Halobacterial output" evidence="1">
    <location>
        <begin position="25"/>
        <end position="87"/>
    </location>
</feature>
<dbReference type="GeneID" id="56036960"/>
<dbReference type="Proteomes" id="UP000509626">
    <property type="component" value="Chromosome"/>
</dbReference>
<evidence type="ECO:0000259" key="1">
    <source>
        <dbReference type="Pfam" id="PF18545"/>
    </source>
</evidence>